<dbReference type="PANTHER" id="PTHR34846">
    <property type="entry name" value="4-CARBOXYMUCONOLACTONE DECARBOXYLASE FAMILY PROTEIN (AFU_ORTHOLOGUE AFUA_6G11590)"/>
    <property type="match status" value="1"/>
</dbReference>
<dbReference type="PATRIC" id="fig|1526658.3.peg.4991"/>
<feature type="domain" description="Carboxymuconolactone decarboxylase-like" evidence="1">
    <location>
        <begin position="57"/>
        <end position="113"/>
    </location>
</feature>
<accession>A0A0N1N2V8</accession>
<comment type="caution">
    <text evidence="2">The sequence shown here is derived from an EMBL/GenBank/DDBJ whole genome shotgun (WGS) entry which is preliminary data.</text>
</comment>
<proteinExistence type="predicted"/>
<dbReference type="OrthoDB" id="8452156at2"/>
<dbReference type="InterPro" id="IPR003779">
    <property type="entry name" value="CMD-like"/>
</dbReference>
<evidence type="ECO:0000313" key="2">
    <source>
        <dbReference type="EMBL" id="KPH80776.1"/>
    </source>
</evidence>
<sequence length="238" mass="26272">MSQLNIPTTYAAKVTVPLPDDDVIRPVIEAYYGAPYQPDMTLNVVKMFAGTGAHFAGVIDTVNAIFGPEGINPKHRQTCMMRVAKGLNAPYEWQIHSAIGRNVGLSEDEIAAFASDGPVTGVGSDYVLLCRACDELTGAKTLTDDTLSELLAMFGEQSTRKYIFSISIFIFMGVAERLPRPAGDHRQDRQDDEKQPGWVSCQANWRWRGVVQNETASRPGGLLAENRWRPDGCLPRRI</sequence>
<reference evidence="2 3" key="1">
    <citation type="submission" date="2015-07" db="EMBL/GenBank/DDBJ databases">
        <title>Whole genome sequencing of Bosea vaviloviae isolated from cave pool.</title>
        <authorList>
            <person name="Tan N.E.H."/>
            <person name="Lee Y.P."/>
            <person name="Gan H.M."/>
            <person name="Barton H."/>
            <person name="Savka M.A."/>
        </authorList>
    </citation>
    <scope>NUCLEOTIDE SEQUENCE [LARGE SCALE GENOMIC DNA]</scope>
    <source>
        <strain evidence="2 3">SD260</strain>
    </source>
</reference>
<dbReference type="Gene3D" id="1.20.1290.10">
    <property type="entry name" value="AhpD-like"/>
    <property type="match status" value="1"/>
</dbReference>
<dbReference type="PANTHER" id="PTHR34846:SF5">
    <property type="entry name" value="CARBOXYMUCONOLACTONE DECARBOXYLASE-LIKE DOMAIN-CONTAINING PROTEIN"/>
    <property type="match status" value="1"/>
</dbReference>
<name>A0A0N1N2V8_9HYPH</name>
<evidence type="ECO:0000259" key="1">
    <source>
        <dbReference type="Pfam" id="PF02627"/>
    </source>
</evidence>
<dbReference type="Proteomes" id="UP000037822">
    <property type="component" value="Unassembled WGS sequence"/>
</dbReference>
<dbReference type="GO" id="GO:0051920">
    <property type="term" value="F:peroxiredoxin activity"/>
    <property type="evidence" value="ECO:0007669"/>
    <property type="project" value="InterPro"/>
</dbReference>
<keyword evidence="3" id="KW-1185">Reference proteome</keyword>
<organism evidence="2 3">
    <name type="scientific">Bosea vaviloviae</name>
    <dbReference type="NCBI Taxonomy" id="1526658"/>
    <lineage>
        <taxon>Bacteria</taxon>
        <taxon>Pseudomonadati</taxon>
        <taxon>Pseudomonadota</taxon>
        <taxon>Alphaproteobacteria</taxon>
        <taxon>Hyphomicrobiales</taxon>
        <taxon>Boseaceae</taxon>
        <taxon>Bosea</taxon>
    </lineage>
</organism>
<evidence type="ECO:0000313" key="3">
    <source>
        <dbReference type="Proteomes" id="UP000037822"/>
    </source>
</evidence>
<dbReference type="SUPFAM" id="SSF69118">
    <property type="entry name" value="AhpD-like"/>
    <property type="match status" value="1"/>
</dbReference>
<protein>
    <recommendedName>
        <fullName evidence="1">Carboxymuconolactone decarboxylase-like domain-containing protein</fullName>
    </recommendedName>
</protein>
<gene>
    <name evidence="2" type="ORF">AE618_11640</name>
</gene>
<dbReference type="Pfam" id="PF02627">
    <property type="entry name" value="CMD"/>
    <property type="match status" value="1"/>
</dbReference>
<dbReference type="AlphaFoldDB" id="A0A0N1N2V8"/>
<dbReference type="InterPro" id="IPR029032">
    <property type="entry name" value="AhpD-like"/>
</dbReference>
<dbReference type="EMBL" id="LGSZ01000039">
    <property type="protein sequence ID" value="KPH80776.1"/>
    <property type="molecule type" value="Genomic_DNA"/>
</dbReference>